<dbReference type="InterPro" id="IPR029062">
    <property type="entry name" value="Class_I_gatase-like"/>
</dbReference>
<keyword evidence="2" id="KW-0315">Glutamine amidotransferase</keyword>
<name>A0ABU3L3K0_9FLAO</name>
<dbReference type="Gene3D" id="3.40.50.880">
    <property type="match status" value="1"/>
</dbReference>
<proteinExistence type="predicted"/>
<dbReference type="Proteomes" id="UP001250656">
    <property type="component" value="Unassembled WGS sequence"/>
</dbReference>
<evidence type="ECO:0000313" key="3">
    <source>
        <dbReference type="Proteomes" id="UP001250656"/>
    </source>
</evidence>
<reference evidence="2 3" key="1">
    <citation type="submission" date="2023-09" db="EMBL/GenBank/DDBJ databases">
        <title>Novel taxa isolated from Blanes Bay.</title>
        <authorList>
            <person name="Rey-Velasco X."/>
            <person name="Lucena T."/>
        </authorList>
    </citation>
    <scope>NUCLEOTIDE SEQUENCE [LARGE SCALE GENOMIC DNA]</scope>
    <source>
        <strain evidence="2 3">S334</strain>
    </source>
</reference>
<dbReference type="Pfam" id="PF00117">
    <property type="entry name" value="GATase"/>
    <property type="match status" value="1"/>
</dbReference>
<gene>
    <name evidence="2" type="ORF">RQM65_06595</name>
</gene>
<feature type="domain" description="Glutamine amidotransferase" evidence="1">
    <location>
        <begin position="28"/>
        <end position="173"/>
    </location>
</feature>
<dbReference type="PROSITE" id="PS51273">
    <property type="entry name" value="GATASE_TYPE_1"/>
    <property type="match status" value="1"/>
</dbReference>
<evidence type="ECO:0000313" key="2">
    <source>
        <dbReference type="EMBL" id="MDT7828326.1"/>
    </source>
</evidence>
<keyword evidence="2" id="KW-0378">Hydrolase</keyword>
<dbReference type="SUPFAM" id="SSF52317">
    <property type="entry name" value="Class I glutamine amidotransferase-like"/>
    <property type="match status" value="1"/>
</dbReference>
<dbReference type="RefSeq" id="WP_314013584.1">
    <property type="nucleotide sequence ID" value="NZ_JAVTTP010000001.1"/>
</dbReference>
<dbReference type="EC" id="3.4.-.-" evidence="2"/>
<dbReference type="EMBL" id="JAVTTP010000001">
    <property type="protein sequence ID" value="MDT7828326.1"/>
    <property type="molecule type" value="Genomic_DNA"/>
</dbReference>
<dbReference type="InterPro" id="IPR017926">
    <property type="entry name" value="GATASE"/>
</dbReference>
<comment type="caution">
    <text evidence="2">The sequence shown here is derived from an EMBL/GenBank/DDBJ whole genome shotgun (WGS) entry which is preliminary data.</text>
</comment>
<evidence type="ECO:0000259" key="1">
    <source>
        <dbReference type="Pfam" id="PF00117"/>
    </source>
</evidence>
<dbReference type="PANTHER" id="PTHR42695:SF5">
    <property type="entry name" value="GLUTAMINE AMIDOTRANSFERASE YLR126C-RELATED"/>
    <property type="match status" value="1"/>
</dbReference>
<dbReference type="GO" id="GO:0016787">
    <property type="term" value="F:hydrolase activity"/>
    <property type="evidence" value="ECO:0007669"/>
    <property type="project" value="UniProtKB-KW"/>
</dbReference>
<protein>
    <submittedName>
        <fullName evidence="2">Type 1 glutamine amidotransferase</fullName>
        <ecNumber evidence="2">3.4.-.-</ecNumber>
    </submittedName>
</protein>
<sequence length="232" mass="25629">MLDFLCPNVQTEVAFPADGPKSLPTAIQLTGYDGVLWTGSALSVTENIPSVTDQLDFAETVFESGTPIYGSCWGLQIAVTVAGGEIKRGENGLEFGIAKEIMLTEAATDGPFFPKRNSNYSALCIHFDEVVKIPENGVVLAYNTHSKVQALTFDYKKSSFFGVQYHPEFKASDLAKIATLLSKKLIQNDYFSSVTEANKFISQFSDVKSLPQEIVNYRIHTQEITAWLEHIE</sequence>
<organism evidence="2 3">
    <name type="scientific">Pricia mediterranea</name>
    <dbReference type="NCBI Taxonomy" id="3076079"/>
    <lineage>
        <taxon>Bacteria</taxon>
        <taxon>Pseudomonadati</taxon>
        <taxon>Bacteroidota</taxon>
        <taxon>Flavobacteriia</taxon>
        <taxon>Flavobacteriales</taxon>
        <taxon>Flavobacteriaceae</taxon>
        <taxon>Pricia</taxon>
    </lineage>
</organism>
<keyword evidence="3" id="KW-1185">Reference proteome</keyword>
<dbReference type="CDD" id="cd01741">
    <property type="entry name" value="GATase1_1"/>
    <property type="match status" value="1"/>
</dbReference>
<accession>A0ABU3L3K0</accession>
<dbReference type="InterPro" id="IPR044992">
    <property type="entry name" value="ChyE-like"/>
</dbReference>
<dbReference type="PANTHER" id="PTHR42695">
    <property type="entry name" value="GLUTAMINE AMIDOTRANSFERASE YLR126C-RELATED"/>
    <property type="match status" value="1"/>
</dbReference>